<keyword evidence="2" id="KW-1185">Reference proteome</keyword>
<dbReference type="RefSeq" id="WP_013906853.1">
    <property type="nucleotide sequence ID" value="NC_015681.1"/>
</dbReference>
<dbReference type="STRING" id="667014.Thein_0221"/>
<reference evidence="1 2" key="2">
    <citation type="journal article" date="2012" name="Stand. Genomic Sci.">
        <title>Complete genome sequence of the thermophilic sulfate-reducing ocean bacterium Thermodesulfatator indicus type strain (CIR29812(T)).</title>
        <authorList>
            <person name="Anderson I."/>
            <person name="Saunders E."/>
            <person name="Lapidus A."/>
            <person name="Nolan M."/>
            <person name="Lucas S."/>
            <person name="Tice H."/>
            <person name="Del Rio T.G."/>
            <person name="Cheng J.F."/>
            <person name="Han C."/>
            <person name="Tapia R."/>
            <person name="Goodwin L.A."/>
            <person name="Pitluck S."/>
            <person name="Liolios K."/>
            <person name="Mavromatis K."/>
            <person name="Pagani I."/>
            <person name="Ivanova N."/>
            <person name="Mikhailova N."/>
            <person name="Pati A."/>
            <person name="Chen A."/>
            <person name="Palaniappan K."/>
            <person name="Land M."/>
            <person name="Hauser L."/>
            <person name="Jeffries C.D."/>
            <person name="Chang Y.J."/>
            <person name="Brambilla E.M."/>
            <person name="Rohde M."/>
            <person name="Spring S."/>
            <person name="Goker M."/>
            <person name="Detter J.C."/>
            <person name="Woyke T."/>
            <person name="Bristow J."/>
            <person name="Eisen J.A."/>
            <person name="Markowitz V."/>
            <person name="Hugenholtz P."/>
            <person name="Kyrpides N.C."/>
            <person name="Klenk H.P."/>
        </authorList>
    </citation>
    <scope>NUCLEOTIDE SEQUENCE [LARGE SCALE GENOMIC DNA]</scope>
    <source>
        <strain evidence="2">DSM 15286 / JCM 11887 / CIR29812</strain>
    </source>
</reference>
<dbReference type="InParanoid" id="F8A9G4"/>
<evidence type="ECO:0000313" key="1">
    <source>
        <dbReference type="EMBL" id="AEH44106.1"/>
    </source>
</evidence>
<gene>
    <name evidence="1" type="ordered locus">Thein_0221</name>
</gene>
<dbReference type="HOGENOM" id="CLU_007515_0_0_0"/>
<reference evidence="2" key="1">
    <citation type="submission" date="2011-04" db="EMBL/GenBank/DDBJ databases">
        <title>The complete genome of Thermodesulfatator indicus DSM 15286.</title>
        <authorList>
            <person name="Lucas S."/>
            <person name="Copeland A."/>
            <person name="Lapidus A."/>
            <person name="Bruce D."/>
            <person name="Goodwin L."/>
            <person name="Pitluck S."/>
            <person name="Peters L."/>
            <person name="Kyrpides N."/>
            <person name="Mavromatis K."/>
            <person name="Pagani I."/>
            <person name="Ivanova N."/>
            <person name="Saunders L."/>
            <person name="Detter J.C."/>
            <person name="Tapia R."/>
            <person name="Han C."/>
            <person name="Land M."/>
            <person name="Hauser L."/>
            <person name="Markowitz V."/>
            <person name="Cheng J.-F."/>
            <person name="Hugenholtz P."/>
            <person name="Woyke T."/>
            <person name="Wu D."/>
            <person name="Spring S."/>
            <person name="Schroeder M."/>
            <person name="Brambilla E."/>
            <person name="Klenk H.-P."/>
            <person name="Eisen J.A."/>
        </authorList>
    </citation>
    <scope>NUCLEOTIDE SEQUENCE [LARGE SCALE GENOMIC DNA]</scope>
    <source>
        <strain evidence="2">DSM 15286 / JCM 11887 / CIR29812</strain>
    </source>
</reference>
<sequence length="1093" mass="126457">MHNLKVLADNRDEILKAEFVILLHDVGKLHVGHQSKYLRDKPRSNYAHTRFGPGRSSSFLQQFANNFPSNTSISAQRVIQDHHKRSSGNCGVNDFVVCVVQRIDWLDSEYDRSEIITHGRNAFSVQPKSLGFGVFSVFGYQRFLYCLNSSCSNSNIKPLPENARNKQVNCSTNGDFLTRLVCALKDIAFANFVGERMGLLVLLQSSLAMAAGDTRYSVNDISLWEHSLSVGVLFKIFYAWIKGNDINLSSPISAISVTSLEEIIKKHAQFRSWFRPQLLPLRIDGLAYLAQSNNVPDLLARRALLQKVYDAWQDILEWEFPLAGEVYRDENGPVFLTFLRDQEGKNVIPLHLLKLPEDNKDFMLLDAYQRAKNLEEYLRQTVIHFTHGDLTLPPEIELSTYTQKRSEDGKSLGDLLREEQEEGLRYQPDVEKIAQSWNNEGELHEKCSLCGLRPLGFGAKNQNRHKAISRGMCGVCLERRESRAKPWVQGIHLDTQKRFLQGHPETVWLDEVADKHGRIALIVGYFPLENWLDGTLVESLAMFKRLQSEFPPINRKIVIHEENGQQIDVVLGPKPISYSRIRRIWETTRRFWQDVAPTDPPPKALQEWLEDNEYGLSLGDLWESSLSLEESLAGQTIGERRPRIFLKGAVEPKDRIFPYHAYELEIQGRKVAVLWVPEKDGEVDIPEKYRGGFWVIENLEYLDNVYGRSFQNLVQDLAGQPLKVYEPTEYGRPGQEQATFTIAREDGVQDSASSYTPLIPILAEPRTFMALVPADKAFEVVKAIKAKYEREMGKVRNRLPLHIGVVYAYRKMPLRAIMDAGRRMLAQQSKPLVWKVICSARKSINKEDKLPERFDQDKDGQFIEWLEILIEADDRKLTWYVPALMGDGETEDHWYPYVFLAQCEEPSDRNRYYKAINPWNSAHPWLVHVAKLEPGDEIYFTPATFDFEFLETNVRRFEVHYDERGKRYNSLTRPYLLDEIIELEKIWNFVAREKKNGKSRLSSSQIFAIRNAIEAKREEWFENFQDSINDESFKEFCKALFINAQWQGDKPTLKEINWLTDMAVRGYFTDAIYLFHHIMKEKIEDVSQEVRHV</sequence>
<dbReference type="Gene3D" id="3.30.70.270">
    <property type="match status" value="1"/>
</dbReference>
<dbReference type="KEGG" id="tid:Thein_0221"/>
<proteinExistence type="predicted"/>
<dbReference type="AlphaFoldDB" id="F8A9G4"/>
<organism evidence="1 2">
    <name type="scientific">Thermodesulfatator indicus (strain DSM 15286 / JCM 11887 / CIR29812)</name>
    <dbReference type="NCBI Taxonomy" id="667014"/>
    <lineage>
        <taxon>Bacteria</taxon>
        <taxon>Pseudomonadati</taxon>
        <taxon>Thermodesulfobacteriota</taxon>
        <taxon>Thermodesulfobacteria</taxon>
        <taxon>Thermodesulfobacteriales</taxon>
        <taxon>Thermodesulfatatoraceae</taxon>
        <taxon>Thermodesulfatator</taxon>
    </lineage>
</organism>
<dbReference type="EMBL" id="CP002683">
    <property type="protein sequence ID" value="AEH44106.1"/>
    <property type="molecule type" value="Genomic_DNA"/>
</dbReference>
<dbReference type="OrthoDB" id="9792861at2"/>
<dbReference type="eggNOG" id="COG1353">
    <property type="taxonomic scope" value="Bacteria"/>
</dbReference>
<dbReference type="InterPro" id="IPR043128">
    <property type="entry name" value="Rev_trsase/Diguanyl_cyclase"/>
</dbReference>
<name>F8A9G4_THEID</name>
<accession>F8A9G4</accession>
<protein>
    <recommendedName>
        <fullName evidence="3">CRISPR-associated protein, Csx11 family</fullName>
    </recommendedName>
</protein>
<dbReference type="PaxDb" id="667014-Thein_0221"/>
<evidence type="ECO:0000313" key="2">
    <source>
        <dbReference type="Proteomes" id="UP000006793"/>
    </source>
</evidence>
<dbReference type="PATRIC" id="fig|667014.3.peg.226"/>
<evidence type="ECO:0008006" key="3">
    <source>
        <dbReference type="Google" id="ProtNLM"/>
    </source>
</evidence>
<dbReference type="Proteomes" id="UP000006793">
    <property type="component" value="Chromosome"/>
</dbReference>
<dbReference type="SUPFAM" id="SSF109604">
    <property type="entry name" value="HD-domain/PDEase-like"/>
    <property type="match status" value="1"/>
</dbReference>